<dbReference type="PANTHER" id="PTHR24193">
    <property type="entry name" value="ANKYRIN REPEAT PROTEIN"/>
    <property type="match status" value="1"/>
</dbReference>
<accession>A0ABP0K367</accession>
<reference evidence="5 6" key="1">
    <citation type="submission" date="2024-02" db="EMBL/GenBank/DDBJ databases">
        <authorList>
            <person name="Chen Y."/>
            <person name="Shah S."/>
            <person name="Dougan E. K."/>
            <person name="Thang M."/>
            <person name="Chan C."/>
        </authorList>
    </citation>
    <scope>NUCLEOTIDE SEQUENCE [LARGE SCALE GENOMIC DNA]</scope>
</reference>
<feature type="region of interest" description="Disordered" evidence="4">
    <location>
        <begin position="89"/>
        <end position="115"/>
    </location>
</feature>
<dbReference type="InterPro" id="IPR036770">
    <property type="entry name" value="Ankyrin_rpt-contain_sf"/>
</dbReference>
<organism evidence="5 6">
    <name type="scientific">Durusdinium trenchii</name>
    <dbReference type="NCBI Taxonomy" id="1381693"/>
    <lineage>
        <taxon>Eukaryota</taxon>
        <taxon>Sar</taxon>
        <taxon>Alveolata</taxon>
        <taxon>Dinophyceae</taxon>
        <taxon>Suessiales</taxon>
        <taxon>Symbiodiniaceae</taxon>
        <taxon>Durusdinium</taxon>
    </lineage>
</organism>
<keyword evidence="1" id="KW-0677">Repeat</keyword>
<feature type="repeat" description="ANK" evidence="3">
    <location>
        <begin position="33"/>
        <end position="65"/>
    </location>
</feature>
<evidence type="ECO:0000256" key="4">
    <source>
        <dbReference type="SAM" id="MobiDB-lite"/>
    </source>
</evidence>
<proteinExistence type="predicted"/>
<dbReference type="InterPro" id="IPR002110">
    <property type="entry name" value="Ankyrin_rpt"/>
</dbReference>
<evidence type="ECO:0000313" key="6">
    <source>
        <dbReference type="Proteomes" id="UP001642484"/>
    </source>
</evidence>
<dbReference type="PROSITE" id="PS50297">
    <property type="entry name" value="ANK_REP_REGION"/>
    <property type="match status" value="2"/>
</dbReference>
<dbReference type="Pfam" id="PF12796">
    <property type="entry name" value="Ank_2"/>
    <property type="match status" value="1"/>
</dbReference>
<evidence type="ECO:0000256" key="3">
    <source>
        <dbReference type="PROSITE-ProRule" id="PRU00023"/>
    </source>
</evidence>
<gene>
    <name evidence="5" type="ORF">CCMP2556_LOCUS14323</name>
</gene>
<keyword evidence="6" id="KW-1185">Reference proteome</keyword>
<feature type="repeat" description="ANK" evidence="3">
    <location>
        <begin position="1"/>
        <end position="32"/>
    </location>
</feature>
<dbReference type="PANTHER" id="PTHR24193:SF121">
    <property type="entry name" value="ADA2A-CONTAINING COMPLEX COMPONENT 3, ISOFORM D"/>
    <property type="match status" value="1"/>
</dbReference>
<keyword evidence="2 3" id="KW-0040">ANK repeat</keyword>
<comment type="caution">
    <text evidence="5">The sequence shown here is derived from an EMBL/GenBank/DDBJ whole genome shotgun (WGS) entry which is preliminary data.</text>
</comment>
<evidence type="ECO:0000313" key="5">
    <source>
        <dbReference type="EMBL" id="CAK9021098.1"/>
    </source>
</evidence>
<dbReference type="InterPro" id="IPR050663">
    <property type="entry name" value="Ankyrin-SOCS_Box"/>
</dbReference>
<sequence length="115" mass="13015">GNRPLRLAAREGHVEVLERLLAAKATVDAEQKSGERPLHWAAWSGHRHVVERLLAAGAVVEAQDKKCGCRPLHWAAFEGHLPVWRDSLRRRPRSKPRTTEARAHLTWPRRGTSGR</sequence>
<evidence type="ECO:0000256" key="2">
    <source>
        <dbReference type="ARBA" id="ARBA00023043"/>
    </source>
</evidence>
<protein>
    <submittedName>
        <fullName evidence="5">Uncharacterized protein</fullName>
    </submittedName>
</protein>
<dbReference type="SMART" id="SM00248">
    <property type="entry name" value="ANK"/>
    <property type="match status" value="2"/>
</dbReference>
<dbReference type="SUPFAM" id="SSF48403">
    <property type="entry name" value="Ankyrin repeat"/>
    <property type="match status" value="1"/>
</dbReference>
<feature type="non-terminal residue" evidence="5">
    <location>
        <position position="1"/>
    </location>
</feature>
<dbReference type="EMBL" id="CAXAMN010007306">
    <property type="protein sequence ID" value="CAK9021098.1"/>
    <property type="molecule type" value="Genomic_DNA"/>
</dbReference>
<evidence type="ECO:0000256" key="1">
    <source>
        <dbReference type="ARBA" id="ARBA00022737"/>
    </source>
</evidence>
<dbReference type="PRINTS" id="PR01415">
    <property type="entry name" value="ANKYRIN"/>
</dbReference>
<dbReference type="PROSITE" id="PS50088">
    <property type="entry name" value="ANK_REPEAT"/>
    <property type="match status" value="2"/>
</dbReference>
<dbReference type="Proteomes" id="UP001642484">
    <property type="component" value="Unassembled WGS sequence"/>
</dbReference>
<name>A0ABP0K367_9DINO</name>
<dbReference type="Gene3D" id="1.25.40.20">
    <property type="entry name" value="Ankyrin repeat-containing domain"/>
    <property type="match status" value="2"/>
</dbReference>